<evidence type="ECO:0000256" key="1">
    <source>
        <dbReference type="SAM" id="SignalP"/>
    </source>
</evidence>
<dbReference type="PROSITE" id="PS51257">
    <property type="entry name" value="PROKAR_LIPOPROTEIN"/>
    <property type="match status" value="1"/>
</dbReference>
<feature type="signal peptide" evidence="1">
    <location>
        <begin position="1"/>
        <end position="23"/>
    </location>
</feature>
<dbReference type="SUPFAM" id="SSF50978">
    <property type="entry name" value="WD40 repeat-like"/>
    <property type="match status" value="1"/>
</dbReference>
<organism evidence="2 3">
    <name type="scientific">Enterovibrio gelatinilyticus</name>
    <dbReference type="NCBI Taxonomy" id="2899819"/>
    <lineage>
        <taxon>Bacteria</taxon>
        <taxon>Pseudomonadati</taxon>
        <taxon>Pseudomonadota</taxon>
        <taxon>Gammaproteobacteria</taxon>
        <taxon>Vibrionales</taxon>
        <taxon>Vibrionaceae</taxon>
        <taxon>Enterovibrio</taxon>
    </lineage>
</organism>
<reference evidence="2" key="1">
    <citation type="submission" date="2021-12" db="EMBL/GenBank/DDBJ databases">
        <title>Enterovibrio ZSDZ35 sp. nov. and Enterovibrio ZSDZ42 sp. nov., isolated from coastal seawater in Qingdao.</title>
        <authorList>
            <person name="Zhang P."/>
        </authorList>
    </citation>
    <scope>NUCLEOTIDE SEQUENCE</scope>
    <source>
        <strain evidence="2">ZSDZ42</strain>
    </source>
</reference>
<feature type="chain" id="PRO_5045171781" description="Lipoprotein" evidence="1">
    <location>
        <begin position="24"/>
        <end position="331"/>
    </location>
</feature>
<keyword evidence="3" id="KW-1185">Reference proteome</keyword>
<name>A0ABT5R4B0_9GAMM</name>
<comment type="caution">
    <text evidence="2">The sequence shown here is derived from an EMBL/GenBank/DDBJ whole genome shotgun (WGS) entry which is preliminary data.</text>
</comment>
<dbReference type="EMBL" id="JAJUBC010000024">
    <property type="protein sequence ID" value="MDD1795114.1"/>
    <property type="molecule type" value="Genomic_DNA"/>
</dbReference>
<proteinExistence type="predicted"/>
<dbReference type="InterPro" id="IPR036322">
    <property type="entry name" value="WD40_repeat_dom_sf"/>
</dbReference>
<evidence type="ECO:0000313" key="2">
    <source>
        <dbReference type="EMBL" id="MDD1795114.1"/>
    </source>
</evidence>
<keyword evidence="1" id="KW-0732">Signal</keyword>
<dbReference type="Proteomes" id="UP001149400">
    <property type="component" value="Unassembled WGS sequence"/>
</dbReference>
<evidence type="ECO:0000313" key="3">
    <source>
        <dbReference type="Proteomes" id="UP001149400"/>
    </source>
</evidence>
<protein>
    <recommendedName>
        <fullName evidence="4">Lipoprotein</fullName>
    </recommendedName>
</protein>
<dbReference type="RefSeq" id="WP_274165919.1">
    <property type="nucleotide sequence ID" value="NZ_JAJUBC010000024.1"/>
</dbReference>
<accession>A0ABT5R4B0</accession>
<sequence>MRSFRFVFLVMSVIFLSACSSNKLEQVPMTLDVKGEKKLDAGIAYLLGADDGVYAAHDFKGYDQLLVLSSALELLESRDFEDFSTFIKDERNDEVIRVYGDYKNKFVFNFIKKMDEYTFVTEKDGRTSAYYTEWHFFDETMIKFSKGSPVRIYKLPSFEQTKEIPVLLPKYKVHHALSESKAFLHIFKEDGNNHKVIDLDNGVILSDGYVALTDRSEKVIGAIRFHDDIIVFMKNKKLVQLDERGNLIKALPLQVSVESFGHVGDCLSIGTVDGHIAFINKDLSTIYVTQEVHNGWVSHVTTDQKGVGYSAGVDRKVVSWPVPEMCLSTDV</sequence>
<evidence type="ECO:0008006" key="4">
    <source>
        <dbReference type="Google" id="ProtNLM"/>
    </source>
</evidence>
<gene>
    <name evidence="2" type="ORF">LRP50_18455</name>
</gene>